<dbReference type="Proteomes" id="UP000467428">
    <property type="component" value="Chromosome"/>
</dbReference>
<gene>
    <name evidence="1" type="ORF">MARA_55590</name>
</gene>
<organism evidence="1 2">
    <name type="scientific">Mycolicibacterium arabiense</name>
    <dbReference type="NCBI Taxonomy" id="1286181"/>
    <lineage>
        <taxon>Bacteria</taxon>
        <taxon>Bacillati</taxon>
        <taxon>Actinomycetota</taxon>
        <taxon>Actinomycetes</taxon>
        <taxon>Mycobacteriales</taxon>
        <taxon>Mycobacteriaceae</taxon>
        <taxon>Mycolicibacterium</taxon>
    </lineage>
</organism>
<keyword evidence="2" id="KW-1185">Reference proteome</keyword>
<accession>A0A7I7S6T7</accession>
<proteinExistence type="predicted"/>
<evidence type="ECO:0000313" key="2">
    <source>
        <dbReference type="Proteomes" id="UP000467428"/>
    </source>
</evidence>
<geneLocation type="plasmid" evidence="2">
    <name>pjcm18538 dna</name>
</geneLocation>
<reference evidence="1 2" key="1">
    <citation type="journal article" date="2019" name="Emerg. Microbes Infect.">
        <title>Comprehensive subspecies identification of 175 nontuberculous mycobacteria species based on 7547 genomic profiles.</title>
        <authorList>
            <person name="Matsumoto Y."/>
            <person name="Kinjo T."/>
            <person name="Motooka D."/>
            <person name="Nabeya D."/>
            <person name="Jung N."/>
            <person name="Uechi K."/>
            <person name="Horii T."/>
            <person name="Iida T."/>
            <person name="Fujita J."/>
            <person name="Nakamura S."/>
        </authorList>
    </citation>
    <scope>NUCLEOTIDE SEQUENCE [LARGE SCALE GENOMIC DNA]</scope>
    <source>
        <strain evidence="1 2">JCM 18538</strain>
    </source>
</reference>
<sequence length="78" mass="8280">MSRRSPRAKSQVTIRPDIGRTRRGVLHITPESLYGLRAGGFPARRRASGDVKRRSCLGGPSDADGGGSCALGGYALRL</sequence>
<evidence type="ECO:0000313" key="1">
    <source>
        <dbReference type="EMBL" id="BBY52091.1"/>
    </source>
</evidence>
<name>A0A7I7S6T7_9MYCO</name>
<protein>
    <submittedName>
        <fullName evidence="1">Uncharacterized protein</fullName>
    </submittedName>
</protein>
<dbReference type="KEGG" id="marz:MARA_55590"/>
<dbReference type="AlphaFoldDB" id="A0A7I7S6T7"/>
<dbReference type="EMBL" id="AP022593">
    <property type="protein sequence ID" value="BBY52091.1"/>
    <property type="molecule type" value="Genomic_DNA"/>
</dbReference>